<name>A0A261FT21_9BIFI</name>
<gene>
    <name evidence="2" type="ORF">BHAP_2174</name>
</gene>
<reference evidence="2 3" key="1">
    <citation type="journal article" date="2017" name="BMC Genomics">
        <title>Comparative genomic and phylogenomic analyses of the Bifidobacteriaceae family.</title>
        <authorList>
            <person name="Lugli G.A."/>
            <person name="Milani C."/>
            <person name="Turroni F."/>
            <person name="Duranti S."/>
            <person name="Mancabelli L."/>
            <person name="Mangifesta M."/>
            <person name="Ferrario C."/>
            <person name="Modesto M."/>
            <person name="Mattarelli P."/>
            <person name="Jiri K."/>
            <person name="van Sinderen D."/>
            <person name="Ventura M."/>
        </authorList>
    </citation>
    <scope>NUCLEOTIDE SEQUENCE [LARGE SCALE GENOMIC DNA]</scope>
    <source>
        <strain evidence="2 3">DSM 100202</strain>
    </source>
</reference>
<dbReference type="GO" id="GO:0016740">
    <property type="term" value="F:transferase activity"/>
    <property type="evidence" value="ECO:0007669"/>
    <property type="project" value="UniProtKB-KW"/>
</dbReference>
<evidence type="ECO:0000313" key="3">
    <source>
        <dbReference type="Proteomes" id="UP000216074"/>
    </source>
</evidence>
<protein>
    <submittedName>
        <fullName evidence="2">Phosphatidylglycerol-membrane-oligosaccharide glycerophosphotransferase</fullName>
    </submittedName>
</protein>
<comment type="caution">
    <text evidence="2">The sequence shown here is derived from an EMBL/GenBank/DDBJ whole genome shotgun (WGS) entry which is preliminary data.</text>
</comment>
<evidence type="ECO:0000259" key="1">
    <source>
        <dbReference type="Pfam" id="PF00884"/>
    </source>
</evidence>
<dbReference type="InterPro" id="IPR000917">
    <property type="entry name" value="Sulfatase_N"/>
</dbReference>
<evidence type="ECO:0000313" key="2">
    <source>
        <dbReference type="EMBL" id="OZG62093.1"/>
    </source>
</evidence>
<feature type="domain" description="Sulfatase N-terminal" evidence="1">
    <location>
        <begin position="1"/>
        <end position="128"/>
    </location>
</feature>
<dbReference type="EMBL" id="MWWY01000051">
    <property type="protein sequence ID" value="OZG62093.1"/>
    <property type="molecule type" value="Genomic_DNA"/>
</dbReference>
<dbReference type="AlphaFoldDB" id="A0A261FT21"/>
<dbReference type="Proteomes" id="UP000216074">
    <property type="component" value="Unassembled WGS sequence"/>
</dbReference>
<dbReference type="Gene3D" id="3.40.720.10">
    <property type="entry name" value="Alkaline Phosphatase, subunit A"/>
    <property type="match status" value="1"/>
</dbReference>
<accession>A0A261FT21</accession>
<dbReference type="Pfam" id="PF00884">
    <property type="entry name" value="Sulfatase"/>
    <property type="match status" value="1"/>
</dbReference>
<sequence>MQNHMPYNDWYIDNQFKAADISQLSDGEKYAIDTYTKGISITDQATADFLNQLNQIDKPITVIFYGDHLPSIYPTAASDPDNTLSLHETDYFIWSNQASPSAGTKLDEQSNAYASSNMFMSMAAEHMNAKVSPYLSLLTKLHDVTPALSRLVLGAGGFGNDTSTTYLDVNGNQIAQQDLSEQAKQLLNDYRLVQYDMTAGKGYLNDTDFFAVP</sequence>
<organism evidence="2 3">
    <name type="scientific">Bifidobacterium hapali</name>
    <dbReference type="NCBI Taxonomy" id="1630172"/>
    <lineage>
        <taxon>Bacteria</taxon>
        <taxon>Bacillati</taxon>
        <taxon>Actinomycetota</taxon>
        <taxon>Actinomycetes</taxon>
        <taxon>Bifidobacteriales</taxon>
        <taxon>Bifidobacteriaceae</taxon>
        <taxon>Bifidobacterium</taxon>
    </lineage>
</organism>
<dbReference type="InterPro" id="IPR017850">
    <property type="entry name" value="Alkaline_phosphatase_core_sf"/>
</dbReference>
<proteinExistence type="predicted"/>
<keyword evidence="2" id="KW-0808">Transferase</keyword>
<keyword evidence="3" id="KW-1185">Reference proteome</keyword>